<dbReference type="InterPro" id="IPR030386">
    <property type="entry name" value="G_GB1_RHD3_dom"/>
</dbReference>
<dbReference type="PROSITE" id="PS51715">
    <property type="entry name" value="G_GB1_RHD3"/>
    <property type="match status" value="1"/>
</dbReference>
<keyword evidence="3" id="KW-0378">Hydrolase</keyword>
<keyword evidence="2" id="KW-0547">Nucleotide-binding</keyword>
<dbReference type="PANTHER" id="PTHR45923:SF2">
    <property type="entry name" value="PROTEIN SEY1"/>
    <property type="match status" value="1"/>
</dbReference>
<feature type="compositionally biased region" description="Gly residues" evidence="9">
    <location>
        <begin position="739"/>
        <end position="750"/>
    </location>
</feature>
<evidence type="ECO:0000259" key="11">
    <source>
        <dbReference type="PROSITE" id="PS51715"/>
    </source>
</evidence>
<dbReference type="AlphaFoldDB" id="A0A830HTR4"/>
<dbReference type="Proteomes" id="UP000660262">
    <property type="component" value="Unassembled WGS sequence"/>
</dbReference>
<evidence type="ECO:0000256" key="1">
    <source>
        <dbReference type="ARBA" id="ARBA00022692"/>
    </source>
</evidence>
<reference evidence="12" key="1">
    <citation type="submission" date="2020-10" db="EMBL/GenBank/DDBJ databases">
        <title>Unveiling of a novel bifunctional photoreceptor, Dualchrome1, isolated from a cosmopolitan green alga.</title>
        <authorList>
            <person name="Suzuki S."/>
            <person name="Kawachi M."/>
        </authorList>
    </citation>
    <scope>NUCLEOTIDE SEQUENCE</scope>
    <source>
        <strain evidence="12">NIES 2893</strain>
    </source>
</reference>
<accession>A0A830HTR4</accession>
<feature type="domain" description="GB1/RHD3-type G" evidence="11">
    <location>
        <begin position="41"/>
        <end position="276"/>
    </location>
</feature>
<evidence type="ECO:0000256" key="3">
    <source>
        <dbReference type="ARBA" id="ARBA00022801"/>
    </source>
</evidence>
<comment type="caution">
    <text evidence="12">The sequence shown here is derived from an EMBL/GenBank/DDBJ whole genome shotgun (WGS) entry which is preliminary data.</text>
</comment>
<evidence type="ECO:0000256" key="8">
    <source>
        <dbReference type="PROSITE-ProRule" id="PRU01052"/>
    </source>
</evidence>
<dbReference type="PANTHER" id="PTHR45923">
    <property type="entry name" value="PROTEIN SEY1"/>
    <property type="match status" value="1"/>
</dbReference>
<keyword evidence="6" id="KW-0342">GTP-binding</keyword>
<dbReference type="InterPro" id="IPR046758">
    <property type="entry name" value="Sey1/RHD3-like_3HB"/>
</dbReference>
<dbReference type="Gene3D" id="3.40.50.300">
    <property type="entry name" value="P-loop containing nucleotide triphosphate hydrolases"/>
    <property type="match status" value="1"/>
</dbReference>
<evidence type="ECO:0000313" key="13">
    <source>
        <dbReference type="Proteomes" id="UP000660262"/>
    </source>
</evidence>
<feature type="compositionally biased region" description="Low complexity" evidence="9">
    <location>
        <begin position="930"/>
        <end position="945"/>
    </location>
</feature>
<sequence length="972" mass="103396">MSSQSMSPSSPHHLIQGDGTFCMDSSDAFAKACTPPLSSVGLQYSAVAIMGPQSSGKSTLLNKVFGTSFVEMDAQVGRSQTTKGVWVSKSPRITDSNATVLVLDLEGSDGRERGEDDTNFEKQSALFALAVADVLLINLWCHDIGREHGSGKPLLRTVMQVNLRLFNPRKMTLLFVIRDRSPMTPLDKLAKLLTDDLNDIWESVTATQAPPPPTLREEGSAGAGRGSSLSDYFDVRFTSLPNYEERPEEFAAECVVMRKLFSPDCSECLYTWPPAVSSGEGGGRIPGDAFFYSASQIWDMVRSNKDLDLPAHRIMVATVRCDELVADCLDALAADDAWKHLLRRCESSVAGTTDNEGDSGPFDESAAAIGALASHAIWRQLASYSTSAAHLDPGVVSTKRAELLRKLADEAAHLASTQLTRLRARVLAKFTEDVAKLPDETFGNGMAKAVAGARDAYQASAAAMLPSSQNLVGPARSAIAVGGDSKTKAALPADVAATLADDAGELAQELEAAPGAAAAASDDDARFAELAAEAYGQAAFDEFEKELSEKADFALKERVDVVYLAQGRDVLRRELGEPVMALLDECDVGDMWRSIRGLRASSVEGIAAALREVLELQLEAPEGIVAKCLERLDKDGTEVVQSKCLDASAAVASRARERFTHVFNHTADGTPVVWSNLRVNVTARATAARMAAARLIASHAILDLDGSNEDALKDACDSMEALAKEMARAAAVEQRAETSGGGGGGGGADGGDGDGGEGTTESTEDSQSPSAAMAVFSQASWSNLAKTSDQLLAPAKARQLFKQCLTDTSYHVSQALATQEVAQRASSTLPPMWAIVAMLVLGADEFLAVVYNPLWLLVLGLFAYVIFRMYTELEVERELRNGGTFIGGMAIANKFPMVMKRLFDDFLDSLRQFAEMSVEGPQQDGGGGAVPVEATTSSSSSEQVGEAGGGGNASSRGAHLTGESVRERRTRS</sequence>
<dbReference type="SUPFAM" id="SSF52540">
    <property type="entry name" value="P-loop containing nucleoside triphosphate hydrolases"/>
    <property type="match status" value="1"/>
</dbReference>
<evidence type="ECO:0000256" key="9">
    <source>
        <dbReference type="SAM" id="MobiDB-lite"/>
    </source>
</evidence>
<dbReference type="GO" id="GO:0016320">
    <property type="term" value="P:endoplasmic reticulum membrane fusion"/>
    <property type="evidence" value="ECO:0007669"/>
    <property type="project" value="TreeGrafter"/>
</dbReference>
<keyword evidence="5 10" id="KW-1133">Transmembrane helix</keyword>
<dbReference type="EMBL" id="BNJQ01000023">
    <property type="protein sequence ID" value="GHP09130.1"/>
    <property type="molecule type" value="Genomic_DNA"/>
</dbReference>
<dbReference type="GO" id="GO:0003924">
    <property type="term" value="F:GTPase activity"/>
    <property type="evidence" value="ECO:0007669"/>
    <property type="project" value="TreeGrafter"/>
</dbReference>
<dbReference type="Pfam" id="PF05879">
    <property type="entry name" value="RHD3_GTPase"/>
    <property type="match status" value="1"/>
</dbReference>
<dbReference type="CDD" id="cd01851">
    <property type="entry name" value="GBP"/>
    <property type="match status" value="1"/>
</dbReference>
<comment type="similarity">
    <text evidence="8">Belongs to the TRAFAC class dynamin-like GTPase superfamily. GB1/RHD3 GTPase family.</text>
</comment>
<dbReference type="InterPro" id="IPR027417">
    <property type="entry name" value="P-loop_NTPase"/>
</dbReference>
<gene>
    <name evidence="12" type="ORF">PPROV_000786700</name>
</gene>
<keyword evidence="1 10" id="KW-0812">Transmembrane</keyword>
<evidence type="ECO:0000256" key="6">
    <source>
        <dbReference type="ARBA" id="ARBA00023134"/>
    </source>
</evidence>
<proteinExistence type="inferred from homology"/>
<evidence type="ECO:0000256" key="5">
    <source>
        <dbReference type="ARBA" id="ARBA00022989"/>
    </source>
</evidence>
<dbReference type="OrthoDB" id="1597724at2759"/>
<keyword evidence="7 10" id="KW-0472">Membrane</keyword>
<dbReference type="GO" id="GO:0005525">
    <property type="term" value="F:GTP binding"/>
    <property type="evidence" value="ECO:0007669"/>
    <property type="project" value="UniProtKB-KW"/>
</dbReference>
<feature type="region of interest" description="Disordered" evidence="9">
    <location>
        <begin position="204"/>
        <end position="227"/>
    </location>
</feature>
<name>A0A830HTR4_9CHLO</name>
<evidence type="ECO:0000256" key="10">
    <source>
        <dbReference type="SAM" id="Phobius"/>
    </source>
</evidence>
<evidence type="ECO:0000256" key="2">
    <source>
        <dbReference type="ARBA" id="ARBA00022741"/>
    </source>
</evidence>
<protein>
    <submittedName>
        <fullName evidence="12">Rhd3p protein</fullName>
    </submittedName>
</protein>
<keyword evidence="13" id="KW-1185">Reference proteome</keyword>
<feature type="transmembrane region" description="Helical" evidence="10">
    <location>
        <begin position="846"/>
        <end position="867"/>
    </location>
</feature>
<evidence type="ECO:0000313" key="12">
    <source>
        <dbReference type="EMBL" id="GHP09130.1"/>
    </source>
</evidence>
<keyword evidence="4" id="KW-0256">Endoplasmic reticulum</keyword>
<evidence type="ECO:0000256" key="7">
    <source>
        <dbReference type="ARBA" id="ARBA00023136"/>
    </source>
</evidence>
<evidence type="ECO:0000256" key="4">
    <source>
        <dbReference type="ARBA" id="ARBA00022824"/>
    </source>
</evidence>
<dbReference type="GO" id="GO:0005783">
    <property type="term" value="C:endoplasmic reticulum"/>
    <property type="evidence" value="ECO:0007669"/>
    <property type="project" value="TreeGrafter"/>
</dbReference>
<organism evidence="12 13">
    <name type="scientific">Pycnococcus provasolii</name>
    <dbReference type="NCBI Taxonomy" id="41880"/>
    <lineage>
        <taxon>Eukaryota</taxon>
        <taxon>Viridiplantae</taxon>
        <taxon>Chlorophyta</taxon>
        <taxon>Pseudoscourfieldiophyceae</taxon>
        <taxon>Pseudoscourfieldiales</taxon>
        <taxon>Pycnococcaceae</taxon>
        <taxon>Pycnococcus</taxon>
    </lineage>
</organism>
<dbReference type="Pfam" id="PF20428">
    <property type="entry name" value="Sey1_3HB"/>
    <property type="match status" value="1"/>
</dbReference>
<dbReference type="InterPro" id="IPR008803">
    <property type="entry name" value="RHD3/Sey1"/>
</dbReference>
<feature type="region of interest" description="Disordered" evidence="9">
    <location>
        <begin position="918"/>
        <end position="972"/>
    </location>
</feature>
<feature type="region of interest" description="Disordered" evidence="9">
    <location>
        <begin position="729"/>
        <end position="769"/>
    </location>
</feature>